<evidence type="ECO:0000256" key="1">
    <source>
        <dbReference type="SAM" id="Phobius"/>
    </source>
</evidence>
<protein>
    <submittedName>
        <fullName evidence="2">Uncharacterized protein</fullName>
    </submittedName>
</protein>
<dbReference type="Proteomes" id="UP001589691">
    <property type="component" value="Unassembled WGS sequence"/>
</dbReference>
<keyword evidence="3" id="KW-1185">Reference proteome</keyword>
<evidence type="ECO:0000313" key="2">
    <source>
        <dbReference type="EMBL" id="MFB9770409.1"/>
    </source>
</evidence>
<comment type="caution">
    <text evidence="2">The sequence shown here is derived from an EMBL/GenBank/DDBJ whole genome shotgun (WGS) entry which is preliminary data.</text>
</comment>
<reference evidence="2 3" key="1">
    <citation type="submission" date="2024-09" db="EMBL/GenBank/DDBJ databases">
        <authorList>
            <person name="Sun Q."/>
            <person name="Mori K."/>
        </authorList>
    </citation>
    <scope>NUCLEOTIDE SEQUENCE [LARGE SCALE GENOMIC DNA]</scope>
    <source>
        <strain evidence="2 3">TBRC 4576</strain>
    </source>
</reference>
<feature type="transmembrane region" description="Helical" evidence="1">
    <location>
        <begin position="20"/>
        <end position="39"/>
    </location>
</feature>
<keyword evidence="1" id="KW-0812">Transmembrane</keyword>
<gene>
    <name evidence="2" type="ORF">ACFFLI_11095</name>
</gene>
<keyword evidence="1" id="KW-1133">Transmembrane helix</keyword>
<proteinExistence type="predicted"/>
<dbReference type="EMBL" id="JBHLZY010000025">
    <property type="protein sequence ID" value="MFB9770409.1"/>
    <property type="molecule type" value="Genomic_DNA"/>
</dbReference>
<evidence type="ECO:0000313" key="3">
    <source>
        <dbReference type="Proteomes" id="UP001589691"/>
    </source>
</evidence>
<keyword evidence="1" id="KW-0472">Membrane</keyword>
<organism evidence="2 3">
    <name type="scientific">Lactiplantibacillus modestisalitolerans</name>
    <dbReference type="NCBI Taxonomy" id="1457219"/>
    <lineage>
        <taxon>Bacteria</taxon>
        <taxon>Bacillati</taxon>
        <taxon>Bacillota</taxon>
        <taxon>Bacilli</taxon>
        <taxon>Lactobacillales</taxon>
        <taxon>Lactobacillaceae</taxon>
        <taxon>Lactiplantibacillus</taxon>
    </lineage>
</organism>
<sequence length="40" mass="4289">MVISTTGGLAILHERPSYHLSQVFVGLFLILVGCMTTAVI</sequence>
<accession>A0ABV5WW58</accession>
<name>A0ABV5WW58_9LACO</name>
<dbReference type="RefSeq" id="WP_263854455.1">
    <property type="nucleotide sequence ID" value="NZ_BJEA01000010.1"/>
</dbReference>